<keyword evidence="4" id="KW-1185">Reference proteome</keyword>
<evidence type="ECO:0000259" key="2">
    <source>
        <dbReference type="Pfam" id="PF00582"/>
    </source>
</evidence>
<comment type="caution">
    <text evidence="3">The sequence shown here is derived from an EMBL/GenBank/DDBJ whole genome shotgun (WGS) entry which is preliminary data.</text>
</comment>
<evidence type="ECO:0000313" key="4">
    <source>
        <dbReference type="Proteomes" id="UP000274909"/>
    </source>
</evidence>
<dbReference type="PANTHER" id="PTHR46268">
    <property type="entry name" value="STRESS RESPONSE PROTEIN NHAX"/>
    <property type="match status" value="1"/>
</dbReference>
<dbReference type="PANTHER" id="PTHR46268:SF6">
    <property type="entry name" value="UNIVERSAL STRESS PROTEIN UP12"/>
    <property type="match status" value="1"/>
</dbReference>
<name>A0A433JUU6_9MICO</name>
<dbReference type="Gene3D" id="3.40.50.620">
    <property type="entry name" value="HUPs"/>
    <property type="match status" value="1"/>
</dbReference>
<evidence type="ECO:0000256" key="1">
    <source>
        <dbReference type="ARBA" id="ARBA00008791"/>
    </source>
</evidence>
<organism evidence="3 4">
    <name type="scientific">Labedella endophytica</name>
    <dbReference type="NCBI Taxonomy" id="1523160"/>
    <lineage>
        <taxon>Bacteria</taxon>
        <taxon>Bacillati</taxon>
        <taxon>Actinomycetota</taxon>
        <taxon>Actinomycetes</taxon>
        <taxon>Micrococcales</taxon>
        <taxon>Microbacteriaceae</taxon>
        <taxon>Labedella</taxon>
    </lineage>
</organism>
<dbReference type="InterPro" id="IPR006015">
    <property type="entry name" value="Universal_stress_UspA"/>
</dbReference>
<accession>A0A433JUU6</accession>
<protein>
    <submittedName>
        <fullName evidence="3">Universal stress protein</fullName>
    </submittedName>
</protein>
<evidence type="ECO:0000313" key="3">
    <source>
        <dbReference type="EMBL" id="RUR02000.1"/>
    </source>
</evidence>
<dbReference type="Proteomes" id="UP000274909">
    <property type="component" value="Unassembled WGS sequence"/>
</dbReference>
<dbReference type="OrthoDB" id="5121879at2"/>
<reference evidence="3 4" key="1">
    <citation type="submission" date="2018-12" db="EMBL/GenBank/DDBJ databases">
        <authorList>
            <person name="Li F."/>
        </authorList>
    </citation>
    <scope>NUCLEOTIDE SEQUENCE [LARGE SCALE GENOMIC DNA]</scope>
    <source>
        <strain evidence="3 4">EGI 6500705</strain>
    </source>
</reference>
<dbReference type="CDD" id="cd00293">
    <property type="entry name" value="USP-like"/>
    <property type="match status" value="1"/>
</dbReference>
<proteinExistence type="inferred from homology"/>
<dbReference type="AlphaFoldDB" id="A0A433JUU6"/>
<dbReference type="InterPro" id="IPR006016">
    <property type="entry name" value="UspA"/>
</dbReference>
<feature type="domain" description="UspA" evidence="2">
    <location>
        <begin position="2"/>
        <end position="143"/>
    </location>
</feature>
<dbReference type="InterPro" id="IPR014729">
    <property type="entry name" value="Rossmann-like_a/b/a_fold"/>
</dbReference>
<dbReference type="PRINTS" id="PR01438">
    <property type="entry name" value="UNVRSLSTRESS"/>
</dbReference>
<dbReference type="EMBL" id="RZGZ01000002">
    <property type="protein sequence ID" value="RUR02000.1"/>
    <property type="molecule type" value="Genomic_DNA"/>
</dbReference>
<dbReference type="Pfam" id="PF00582">
    <property type="entry name" value="Usp"/>
    <property type="match status" value="1"/>
</dbReference>
<sequence>MRVIVATDGSKQSLAAARQLMAFADPQKVTEVVIVAVVSPRAAVPFANELTRSRGSSGDLSFREEANNALAVVADVFDGWGPKVTKKVRSGSPAAEIVKAAEQLEADLVVVASGGKGLSETILLGSTAQRIQHSAPCPVLVSRPTPRTTPARRRAAATG</sequence>
<dbReference type="SUPFAM" id="SSF52402">
    <property type="entry name" value="Adenine nucleotide alpha hydrolases-like"/>
    <property type="match status" value="1"/>
</dbReference>
<comment type="similarity">
    <text evidence="1">Belongs to the universal stress protein A family.</text>
</comment>
<gene>
    <name evidence="3" type="ORF">ELQ94_05450</name>
</gene>